<dbReference type="HOGENOM" id="CLU_1176872_0_0_1"/>
<dbReference type="EMBL" id="CM008968">
    <property type="protein sequence ID" value="PNW81020.1"/>
    <property type="molecule type" value="Genomic_DNA"/>
</dbReference>
<name>A8ITI7_CHLRE</name>
<sequence length="236" mass="25667">MQLARTREPWPRAALASLIAALLLAGSAHAYGDYDDSDDDFWKDKPPAKPVKTSVDPKTGQRLVATTIRFFQVRLRPSRTRTMADAARVAEELNDAFFQEGLSANKASPVTPHLVSVQCREEWEELKDVIFSVEDVFDVLVKEELYGRPQAAAKAGSESKSSSGTASYGDLWRAEMGDSEPEPLAEQLKKRDEHRDGVPGAPQGMAAGGKKGKGKGKRKKKGKAGKQGEQEGGAEL</sequence>
<feature type="compositionally biased region" description="Low complexity" evidence="1">
    <location>
        <begin position="151"/>
        <end position="167"/>
    </location>
</feature>
<feature type="signal peptide" evidence="2">
    <location>
        <begin position="1"/>
        <end position="30"/>
    </location>
</feature>
<gene>
    <name evidence="3" type="ORF">CHLRE_07g339500v5</name>
</gene>
<dbReference type="RefSeq" id="XP_001692508.1">
    <property type="nucleotide sequence ID" value="XM_001692456.2"/>
</dbReference>
<organism evidence="3 4">
    <name type="scientific">Chlamydomonas reinhardtii</name>
    <name type="common">Chlamydomonas smithii</name>
    <dbReference type="NCBI Taxonomy" id="3055"/>
    <lineage>
        <taxon>Eukaryota</taxon>
        <taxon>Viridiplantae</taxon>
        <taxon>Chlorophyta</taxon>
        <taxon>core chlorophytes</taxon>
        <taxon>Chlorophyceae</taxon>
        <taxon>CS clade</taxon>
        <taxon>Chlamydomonadales</taxon>
        <taxon>Chlamydomonadaceae</taxon>
        <taxon>Chlamydomonas</taxon>
    </lineage>
</organism>
<dbReference type="PaxDb" id="3055-EDP03986"/>
<evidence type="ECO:0000313" key="4">
    <source>
        <dbReference type="Proteomes" id="UP000006906"/>
    </source>
</evidence>
<dbReference type="Gramene" id="PNW81020">
    <property type="protein sequence ID" value="PNW81020"/>
    <property type="gene ID" value="CHLRE_07g339500v5"/>
</dbReference>
<dbReference type="GeneID" id="5717972"/>
<feature type="compositionally biased region" description="Basic residues" evidence="1">
    <location>
        <begin position="210"/>
        <end position="224"/>
    </location>
</feature>
<dbReference type="KEGG" id="cre:CHLRE_07g339500v5"/>
<dbReference type="Proteomes" id="UP000006906">
    <property type="component" value="Chromosome 7"/>
</dbReference>
<feature type="chain" id="PRO_5014297450" description="Flagellar associated protein" evidence="2">
    <location>
        <begin position="31"/>
        <end position="236"/>
    </location>
</feature>
<proteinExistence type="predicted"/>
<evidence type="ECO:0000256" key="2">
    <source>
        <dbReference type="SAM" id="SignalP"/>
    </source>
</evidence>
<feature type="region of interest" description="Disordered" evidence="1">
    <location>
        <begin position="149"/>
        <end position="236"/>
    </location>
</feature>
<protein>
    <recommendedName>
        <fullName evidence="5">Flagellar associated protein</fullName>
    </recommendedName>
</protein>
<evidence type="ECO:0000313" key="3">
    <source>
        <dbReference type="EMBL" id="PNW81020.1"/>
    </source>
</evidence>
<dbReference type="AlphaFoldDB" id="A8ITI7"/>
<evidence type="ECO:0000256" key="1">
    <source>
        <dbReference type="SAM" id="MobiDB-lite"/>
    </source>
</evidence>
<reference evidence="3 4" key="1">
    <citation type="journal article" date="2007" name="Science">
        <title>The Chlamydomonas genome reveals the evolution of key animal and plant functions.</title>
        <authorList>
            <person name="Merchant S.S."/>
            <person name="Prochnik S.E."/>
            <person name="Vallon O."/>
            <person name="Harris E.H."/>
            <person name="Karpowicz S.J."/>
            <person name="Witman G.B."/>
            <person name="Terry A."/>
            <person name="Salamov A."/>
            <person name="Fritz-Laylin L.K."/>
            <person name="Marechal-Drouard L."/>
            <person name="Marshall W.F."/>
            <person name="Qu L.H."/>
            <person name="Nelson D.R."/>
            <person name="Sanderfoot A.A."/>
            <person name="Spalding M.H."/>
            <person name="Kapitonov V.V."/>
            <person name="Ren Q."/>
            <person name="Ferris P."/>
            <person name="Lindquist E."/>
            <person name="Shapiro H."/>
            <person name="Lucas S.M."/>
            <person name="Grimwood J."/>
            <person name="Schmutz J."/>
            <person name="Cardol P."/>
            <person name="Cerutti H."/>
            <person name="Chanfreau G."/>
            <person name="Chen C.L."/>
            <person name="Cognat V."/>
            <person name="Croft M.T."/>
            <person name="Dent R."/>
            <person name="Dutcher S."/>
            <person name="Fernandez E."/>
            <person name="Fukuzawa H."/>
            <person name="Gonzalez-Ballester D."/>
            <person name="Gonzalez-Halphen D."/>
            <person name="Hallmann A."/>
            <person name="Hanikenne M."/>
            <person name="Hippler M."/>
            <person name="Inwood W."/>
            <person name="Jabbari K."/>
            <person name="Kalanon M."/>
            <person name="Kuras R."/>
            <person name="Lefebvre P.A."/>
            <person name="Lemaire S.D."/>
            <person name="Lobanov A.V."/>
            <person name="Lohr M."/>
            <person name="Manuell A."/>
            <person name="Meier I."/>
            <person name="Mets L."/>
            <person name="Mittag M."/>
            <person name="Mittelmeier T."/>
            <person name="Moroney J.V."/>
            <person name="Moseley J."/>
            <person name="Napoli C."/>
            <person name="Nedelcu A.M."/>
            <person name="Niyogi K."/>
            <person name="Novoselov S.V."/>
            <person name="Paulsen I.T."/>
            <person name="Pazour G."/>
            <person name="Purton S."/>
            <person name="Ral J.P."/>
            <person name="Riano-Pachon D.M."/>
            <person name="Riekhof W."/>
            <person name="Rymarquis L."/>
            <person name="Schroda M."/>
            <person name="Stern D."/>
            <person name="Umen J."/>
            <person name="Willows R."/>
            <person name="Wilson N."/>
            <person name="Zimmer S.L."/>
            <person name="Allmer J."/>
            <person name="Balk J."/>
            <person name="Bisova K."/>
            <person name="Chen C.J."/>
            <person name="Elias M."/>
            <person name="Gendler K."/>
            <person name="Hauser C."/>
            <person name="Lamb M.R."/>
            <person name="Ledford H."/>
            <person name="Long J.C."/>
            <person name="Minagawa J."/>
            <person name="Page M.D."/>
            <person name="Pan J."/>
            <person name="Pootakham W."/>
            <person name="Roje S."/>
            <person name="Rose A."/>
            <person name="Stahlberg E."/>
            <person name="Terauchi A.M."/>
            <person name="Yang P."/>
            <person name="Ball S."/>
            <person name="Bowler C."/>
            <person name="Dieckmann C.L."/>
            <person name="Gladyshev V.N."/>
            <person name="Green P."/>
            <person name="Jorgensen R."/>
            <person name="Mayfield S."/>
            <person name="Mueller-Roeber B."/>
            <person name="Rajamani S."/>
            <person name="Sayre R.T."/>
            <person name="Brokstein P."/>
            <person name="Dubchak I."/>
            <person name="Goodstein D."/>
            <person name="Hornick L."/>
            <person name="Huang Y.W."/>
            <person name="Jhaveri J."/>
            <person name="Luo Y."/>
            <person name="Martinez D."/>
            <person name="Ngau W.C."/>
            <person name="Otillar B."/>
            <person name="Poliakov A."/>
            <person name="Porter A."/>
            <person name="Szajkowski L."/>
            <person name="Werner G."/>
            <person name="Zhou K."/>
            <person name="Grigoriev I.V."/>
            <person name="Rokhsar D.S."/>
            <person name="Grossman A.R."/>
        </authorList>
    </citation>
    <scope>NUCLEOTIDE SEQUENCE [LARGE SCALE GENOMIC DNA]</scope>
    <source>
        <strain evidence="4">CC-503</strain>
    </source>
</reference>
<feature type="compositionally biased region" description="Basic and acidic residues" evidence="1">
    <location>
        <begin position="187"/>
        <end position="197"/>
    </location>
</feature>
<dbReference type="OrthoDB" id="538761at2759"/>
<accession>A8ITI7</accession>
<keyword evidence="2" id="KW-0732">Signal</keyword>
<evidence type="ECO:0008006" key="5">
    <source>
        <dbReference type="Google" id="ProtNLM"/>
    </source>
</evidence>
<dbReference type="InParanoid" id="A8ITI7"/>
<keyword evidence="4" id="KW-1185">Reference proteome</keyword>